<organism evidence="1 2">
    <name type="scientific">Polynucleobacter kasalickyi</name>
    <dbReference type="NCBI Taxonomy" id="1938817"/>
    <lineage>
        <taxon>Bacteria</taxon>
        <taxon>Pseudomonadati</taxon>
        <taxon>Pseudomonadota</taxon>
        <taxon>Betaproteobacteria</taxon>
        <taxon>Burkholderiales</taxon>
        <taxon>Burkholderiaceae</taxon>
        <taxon>Polynucleobacter</taxon>
    </lineage>
</organism>
<keyword evidence="2" id="KW-1185">Reference proteome</keyword>
<dbReference type="EMBL" id="FWXJ01000001">
    <property type="protein sequence ID" value="SMC30204.1"/>
    <property type="molecule type" value="Genomic_DNA"/>
</dbReference>
<proteinExistence type="predicted"/>
<dbReference type="OrthoDB" id="1550603at2"/>
<evidence type="ECO:0000313" key="2">
    <source>
        <dbReference type="Proteomes" id="UP000192708"/>
    </source>
</evidence>
<reference evidence="1 2" key="1">
    <citation type="submission" date="2017-04" db="EMBL/GenBank/DDBJ databases">
        <authorList>
            <person name="Afonso C.L."/>
            <person name="Miller P.J."/>
            <person name="Scott M.A."/>
            <person name="Spackman E."/>
            <person name="Goraichik I."/>
            <person name="Dimitrov K.M."/>
            <person name="Suarez D.L."/>
            <person name="Swayne D.E."/>
        </authorList>
    </citation>
    <scope>NUCLEOTIDE SEQUENCE [LARGE SCALE GENOMIC DNA]</scope>
    <source>
        <strain evidence="1 2">VK13</strain>
    </source>
</reference>
<dbReference type="InterPro" id="IPR014942">
    <property type="entry name" value="AbiEii"/>
</dbReference>
<dbReference type="Gene3D" id="3.10.450.620">
    <property type="entry name" value="JHP933, nucleotidyltransferase-like core domain"/>
    <property type="match status" value="1"/>
</dbReference>
<accession>A0A1W1Y250</accession>
<evidence type="ECO:0000313" key="1">
    <source>
        <dbReference type="EMBL" id="SMC30204.1"/>
    </source>
</evidence>
<sequence length="308" mass="35208">MNLTYVQTVNLLLDVAPIVFQTPRFALKGGTALNLFIQDIPRLSVDIDVVFIDHQLDRDAALDEIAQELNRIELAIIEMGYQATIRKMHSGDEVKIIISNAEVEVKIEVNFVFRGTVLPLQNLSLSTKTQKLFSRNILLPVLSTSELYGSKLVAAMDRQHPRDLFDVLKMYESHGLSSGILDCFVAYLAGHNRPVHEVLFANAQPIEETFKNEFVGMTSEPINVEQLKRIQTKLITELPQALTYNHRNFLLSLVMATPDWSLLPFAHLQEMPAIKWKLKNLKSLKLKNPVKFQLQREELERRFRQSTS</sequence>
<dbReference type="GO" id="GO:0016740">
    <property type="term" value="F:transferase activity"/>
    <property type="evidence" value="ECO:0007669"/>
    <property type="project" value="UniProtKB-KW"/>
</dbReference>
<dbReference type="Pfam" id="PF08843">
    <property type="entry name" value="AbiEii"/>
    <property type="match status" value="1"/>
</dbReference>
<dbReference type="Proteomes" id="UP000192708">
    <property type="component" value="Unassembled WGS sequence"/>
</dbReference>
<protein>
    <submittedName>
        <fullName evidence="1">Nucleotidyl transferase AbiEii toxin, Type IV TA system</fullName>
    </submittedName>
</protein>
<name>A0A1W1Y250_9BURK</name>
<dbReference type="RefSeq" id="WP_084281885.1">
    <property type="nucleotide sequence ID" value="NZ_FWXJ01000001.1"/>
</dbReference>
<dbReference type="STRING" id="1938817.SAMN06296008_10184"/>
<gene>
    <name evidence="1" type="ORF">SAMN06296008_10184</name>
</gene>
<dbReference type="AlphaFoldDB" id="A0A1W1Y250"/>
<keyword evidence="1" id="KW-0808">Transferase</keyword>